<sequence>MDAMRLFRLSQWLSALIAWLTPILLVLVGVRLLMSEPYLALAYRMPDFPADPYGFTLADRLRYAPYAVQFLLNGAPPSFLASLTFPDGTPLFNAREVQHMVDVQQVTQAAMLALAVLGAFAVLGSLILLRTPEGRETLRRGLRGGAILTWLLLAALIGYILLDWDHFFDSFHNLFFAEGTWRFFMSDTLIRLFPSRFWQDAALMLGAFCALSALLILLGTRQRAQRL</sequence>
<evidence type="ECO:0000256" key="1">
    <source>
        <dbReference type="SAM" id="Phobius"/>
    </source>
</evidence>
<dbReference type="Pfam" id="PF07314">
    <property type="entry name" value="Lit"/>
    <property type="match status" value="1"/>
</dbReference>
<feature type="transmembrane region" description="Helical" evidence="1">
    <location>
        <begin position="109"/>
        <end position="129"/>
    </location>
</feature>
<organism evidence="2 3">
    <name type="scientific">Candidatus Thermofonsia Clade 1 bacterium</name>
    <dbReference type="NCBI Taxonomy" id="2364210"/>
    <lineage>
        <taxon>Bacteria</taxon>
        <taxon>Bacillati</taxon>
        <taxon>Chloroflexota</taxon>
        <taxon>Candidatus Thermofontia</taxon>
        <taxon>Candidatus Thermofonsia Clade 1</taxon>
    </lineage>
</organism>
<name>A0A2M8PBA5_9CHLR</name>
<dbReference type="Proteomes" id="UP000229681">
    <property type="component" value="Unassembled WGS sequence"/>
</dbReference>
<gene>
    <name evidence="2" type="ORF">CUN49_13670</name>
</gene>
<keyword evidence="1" id="KW-1133">Transmembrane helix</keyword>
<feature type="transmembrane region" description="Helical" evidence="1">
    <location>
        <begin position="201"/>
        <end position="220"/>
    </location>
</feature>
<keyword evidence="1" id="KW-0812">Transmembrane</keyword>
<comment type="caution">
    <text evidence="2">The sequence shown here is derived from an EMBL/GenBank/DDBJ whole genome shotgun (WGS) entry which is preliminary data.</text>
</comment>
<evidence type="ECO:0000313" key="3">
    <source>
        <dbReference type="Proteomes" id="UP000229681"/>
    </source>
</evidence>
<feature type="transmembrane region" description="Helical" evidence="1">
    <location>
        <begin position="12"/>
        <end position="34"/>
    </location>
</feature>
<accession>A0A2M8PBA5</accession>
<feature type="transmembrane region" description="Helical" evidence="1">
    <location>
        <begin position="141"/>
        <end position="162"/>
    </location>
</feature>
<evidence type="ECO:0000313" key="2">
    <source>
        <dbReference type="EMBL" id="PJF34831.1"/>
    </source>
</evidence>
<dbReference type="EMBL" id="PGTM01000262">
    <property type="protein sequence ID" value="PJF34831.1"/>
    <property type="molecule type" value="Genomic_DNA"/>
</dbReference>
<dbReference type="AlphaFoldDB" id="A0A2M8PBA5"/>
<protein>
    <submittedName>
        <fullName evidence="2">TIGR01906 family membrane protein</fullName>
    </submittedName>
</protein>
<proteinExistence type="predicted"/>
<reference evidence="2 3" key="1">
    <citation type="submission" date="2017-11" db="EMBL/GenBank/DDBJ databases">
        <title>Evolution of Phototrophy in the Chloroflexi Phylum Driven by Horizontal Gene Transfer.</title>
        <authorList>
            <person name="Ward L.M."/>
            <person name="Hemp J."/>
            <person name="Shih P.M."/>
            <person name="Mcglynn S.E."/>
            <person name="Fischer W."/>
        </authorList>
    </citation>
    <scope>NUCLEOTIDE SEQUENCE [LARGE SCALE GENOMIC DNA]</scope>
    <source>
        <strain evidence="2">JP3_13</strain>
    </source>
</reference>
<dbReference type="InterPro" id="IPR010178">
    <property type="entry name" value="Lit"/>
</dbReference>
<keyword evidence="1" id="KW-0472">Membrane</keyword>